<dbReference type="AlphaFoldDB" id="B0E347"/>
<sequence length="167" mass="17723">MTLFVGNANQEVRTQLTVSTAVPRNSGYSPIRCFEHVEPSSIIRGTTLAAKSPAFKGSGMKFGSAKKTKQAELLDAALGGEVLATTGLGVEERTEPTKPTQALSNQVHARVSPISALLSVIRLLSSTILSYVSSHSSPGILLLPCFTTTAFSFPPTQGDNMEFVEPK</sequence>
<dbReference type="STRING" id="486041.B0E347"/>
<proteinExistence type="predicted"/>
<dbReference type="OrthoDB" id="10266042at2759"/>
<dbReference type="KEGG" id="lbc:LACBIDRAFT_335699"/>
<protein>
    <submittedName>
        <fullName evidence="1">Predicted protein</fullName>
    </submittedName>
</protein>
<dbReference type="RefSeq" id="XP_001890611.1">
    <property type="nucleotide sequence ID" value="XM_001890576.1"/>
</dbReference>
<dbReference type="EMBL" id="DS547205">
    <property type="protein sequence ID" value="EDQ98734.1"/>
    <property type="molecule type" value="Genomic_DNA"/>
</dbReference>
<reference evidence="1 2" key="1">
    <citation type="journal article" date="2008" name="Nature">
        <title>The genome of Laccaria bicolor provides insights into mycorrhizal symbiosis.</title>
        <authorList>
            <person name="Martin F."/>
            <person name="Aerts A."/>
            <person name="Ahren D."/>
            <person name="Brun A."/>
            <person name="Danchin E.G.J."/>
            <person name="Duchaussoy F."/>
            <person name="Gibon J."/>
            <person name="Kohler A."/>
            <person name="Lindquist E."/>
            <person name="Pereda V."/>
            <person name="Salamov A."/>
            <person name="Shapiro H.J."/>
            <person name="Wuyts J."/>
            <person name="Blaudez D."/>
            <person name="Buee M."/>
            <person name="Brokstein P."/>
            <person name="Canbaeck B."/>
            <person name="Cohen D."/>
            <person name="Courty P.E."/>
            <person name="Coutinho P.M."/>
            <person name="Delaruelle C."/>
            <person name="Detter J.C."/>
            <person name="Deveau A."/>
            <person name="DiFazio S."/>
            <person name="Duplessis S."/>
            <person name="Fraissinet-Tachet L."/>
            <person name="Lucic E."/>
            <person name="Frey-Klett P."/>
            <person name="Fourrey C."/>
            <person name="Feussner I."/>
            <person name="Gay G."/>
            <person name="Grimwood J."/>
            <person name="Hoegger P.J."/>
            <person name="Jain P."/>
            <person name="Kilaru S."/>
            <person name="Labbe J."/>
            <person name="Lin Y.C."/>
            <person name="Legue V."/>
            <person name="Le Tacon F."/>
            <person name="Marmeisse R."/>
            <person name="Melayah D."/>
            <person name="Montanini B."/>
            <person name="Muratet M."/>
            <person name="Nehls U."/>
            <person name="Niculita-Hirzel H."/>
            <person name="Oudot-Le Secq M.P."/>
            <person name="Peter M."/>
            <person name="Quesneville H."/>
            <person name="Rajashekar B."/>
            <person name="Reich M."/>
            <person name="Rouhier N."/>
            <person name="Schmutz J."/>
            <person name="Yin T."/>
            <person name="Chalot M."/>
            <person name="Henrissat B."/>
            <person name="Kuees U."/>
            <person name="Lucas S."/>
            <person name="Van de Peer Y."/>
            <person name="Podila G.K."/>
            <person name="Polle A."/>
            <person name="Pukkila P.J."/>
            <person name="Richardson P.M."/>
            <person name="Rouze P."/>
            <person name="Sanders I.R."/>
            <person name="Stajich J.E."/>
            <person name="Tunlid A."/>
            <person name="Tuskan G."/>
            <person name="Grigoriev I.V."/>
        </authorList>
    </citation>
    <scope>NUCLEOTIDE SEQUENCE [LARGE SCALE GENOMIC DNA]</scope>
    <source>
        <strain evidence="2">S238N-H82 / ATCC MYA-4686</strain>
    </source>
</reference>
<evidence type="ECO:0000313" key="2">
    <source>
        <dbReference type="Proteomes" id="UP000001194"/>
    </source>
</evidence>
<gene>
    <name evidence="1" type="ORF">LACBIDRAFT_335699</name>
</gene>
<evidence type="ECO:0000313" key="1">
    <source>
        <dbReference type="EMBL" id="EDQ98734.1"/>
    </source>
</evidence>
<keyword evidence="2" id="KW-1185">Reference proteome</keyword>
<organism evidence="2">
    <name type="scientific">Laccaria bicolor (strain S238N-H82 / ATCC MYA-4686)</name>
    <name type="common">Bicoloured deceiver</name>
    <name type="synonym">Laccaria laccata var. bicolor</name>
    <dbReference type="NCBI Taxonomy" id="486041"/>
    <lineage>
        <taxon>Eukaryota</taxon>
        <taxon>Fungi</taxon>
        <taxon>Dikarya</taxon>
        <taxon>Basidiomycota</taxon>
        <taxon>Agaricomycotina</taxon>
        <taxon>Agaricomycetes</taxon>
        <taxon>Agaricomycetidae</taxon>
        <taxon>Agaricales</taxon>
        <taxon>Agaricineae</taxon>
        <taxon>Hydnangiaceae</taxon>
        <taxon>Laccaria</taxon>
    </lineage>
</organism>
<dbReference type="GeneID" id="6086266"/>
<accession>B0E347</accession>
<name>B0E347_LACBS</name>
<dbReference type="HOGENOM" id="CLU_1594837_0_0_1"/>
<dbReference type="Proteomes" id="UP000001194">
    <property type="component" value="Unassembled WGS sequence"/>
</dbReference>
<dbReference type="InParanoid" id="B0E347"/>